<dbReference type="RefSeq" id="WP_377101861.1">
    <property type="nucleotide sequence ID" value="NZ_JBHTHU010000020.1"/>
</dbReference>
<evidence type="ECO:0000313" key="2">
    <source>
        <dbReference type="EMBL" id="MFD0751582.1"/>
    </source>
</evidence>
<name>A0ABW2YYK2_9SPHI</name>
<comment type="caution">
    <text evidence="2">The sequence shown here is derived from an EMBL/GenBank/DDBJ whole genome shotgun (WGS) entry which is preliminary data.</text>
</comment>
<proteinExistence type="predicted"/>
<accession>A0ABW2YYK2</accession>
<dbReference type="EMBL" id="JBHTHU010000020">
    <property type="protein sequence ID" value="MFD0751582.1"/>
    <property type="molecule type" value="Genomic_DNA"/>
</dbReference>
<feature type="chain" id="PRO_5047147548" evidence="1">
    <location>
        <begin position="25"/>
        <end position="209"/>
    </location>
</feature>
<keyword evidence="1" id="KW-0732">Signal</keyword>
<evidence type="ECO:0000256" key="1">
    <source>
        <dbReference type="SAM" id="SignalP"/>
    </source>
</evidence>
<keyword evidence="3" id="KW-1185">Reference proteome</keyword>
<gene>
    <name evidence="2" type="ORF">ACFQZS_15625</name>
</gene>
<organism evidence="2 3">
    <name type="scientific">Mucilaginibacter calamicampi</name>
    <dbReference type="NCBI Taxonomy" id="1302352"/>
    <lineage>
        <taxon>Bacteria</taxon>
        <taxon>Pseudomonadati</taxon>
        <taxon>Bacteroidota</taxon>
        <taxon>Sphingobacteriia</taxon>
        <taxon>Sphingobacteriales</taxon>
        <taxon>Sphingobacteriaceae</taxon>
        <taxon>Mucilaginibacter</taxon>
    </lineage>
</organism>
<sequence>MNTLKFKRFILTILLICPLFWANAQTARLDNSMQFAAFDKALKKSGLAFTFPAGFKEIKAVNNREFSFNYAMELPEKDFEIWLRVNSIKENKALLKDNHQQINVDSAYAFIIKQQALAFSDDNDWLTRPIPSFILTRYNADVGKTYLVNLKDSPVTKHYKYALMIVLAKYNTGSVFGICLTNNKGPEFFKNMFEASNCLKFKSPEKADK</sequence>
<feature type="signal peptide" evidence="1">
    <location>
        <begin position="1"/>
        <end position="24"/>
    </location>
</feature>
<dbReference type="Proteomes" id="UP001596958">
    <property type="component" value="Unassembled WGS sequence"/>
</dbReference>
<reference evidence="3" key="1">
    <citation type="journal article" date="2019" name="Int. J. Syst. Evol. Microbiol.">
        <title>The Global Catalogue of Microorganisms (GCM) 10K type strain sequencing project: providing services to taxonomists for standard genome sequencing and annotation.</title>
        <authorList>
            <consortium name="The Broad Institute Genomics Platform"/>
            <consortium name="The Broad Institute Genome Sequencing Center for Infectious Disease"/>
            <person name="Wu L."/>
            <person name="Ma J."/>
        </authorList>
    </citation>
    <scope>NUCLEOTIDE SEQUENCE [LARGE SCALE GENOMIC DNA]</scope>
    <source>
        <strain evidence="3">CCUG 63418</strain>
    </source>
</reference>
<evidence type="ECO:0000313" key="3">
    <source>
        <dbReference type="Proteomes" id="UP001596958"/>
    </source>
</evidence>
<protein>
    <submittedName>
        <fullName evidence="2">Uncharacterized protein</fullName>
    </submittedName>
</protein>